<dbReference type="InterPro" id="IPR001478">
    <property type="entry name" value="PDZ"/>
</dbReference>
<feature type="signal peptide" evidence="6">
    <location>
        <begin position="1"/>
        <end position="30"/>
    </location>
</feature>
<dbReference type="GO" id="GO:0006508">
    <property type="term" value="P:proteolysis"/>
    <property type="evidence" value="ECO:0007669"/>
    <property type="project" value="UniProtKB-KW"/>
</dbReference>
<feature type="domain" description="PDZ" evidence="7">
    <location>
        <begin position="95"/>
        <end position="176"/>
    </location>
</feature>
<dbReference type="CDD" id="cd07560">
    <property type="entry name" value="Peptidase_S41_CPP"/>
    <property type="match status" value="1"/>
</dbReference>
<name>A0A2P8D9G7_9BACT</name>
<dbReference type="AlphaFoldDB" id="A0A2P8D9G7"/>
<evidence type="ECO:0000256" key="2">
    <source>
        <dbReference type="ARBA" id="ARBA00022670"/>
    </source>
</evidence>
<gene>
    <name evidence="8" type="ORF">B0I18_10112</name>
</gene>
<comment type="similarity">
    <text evidence="1 5">Belongs to the peptidase S41A family.</text>
</comment>
<dbReference type="EMBL" id="PYGD01000001">
    <property type="protein sequence ID" value="PSK93864.1"/>
    <property type="molecule type" value="Genomic_DNA"/>
</dbReference>
<dbReference type="NCBIfam" id="TIGR00225">
    <property type="entry name" value="prc"/>
    <property type="match status" value="1"/>
</dbReference>
<accession>A0A2P8D9G7</accession>
<dbReference type="SMART" id="SM00228">
    <property type="entry name" value="PDZ"/>
    <property type="match status" value="1"/>
</dbReference>
<sequence>MNMSILRSRLKTWGLSVAIGLYALPATTHAQANDGTDKYFEISKNLEIFSNVFKELNQFYVDPIEPGKMVKTGVDAMLNDLDPYTNLITEADAEDYELQMTGKYGGIGAATRTNDAGDIIISDLFEGGPIDKAGIKPGDIVVSINGQRIKGKSSDDVGLLMRGAPGTKLTMVIKHPLNGKESTKEITREEIKLSSVPYASLTGADKNIAYVYLTQFTQNCGRDVRNALDSLKRAQPALKGVVLDLRSNPGGLLDEAVNVCNIFVDRGQLVVSTKGKNKDWDKQYKTQTTSWDTEIPLTILVNHGSASASEIVAGTTQDLDRGLIIGTRSFGKGLVQTVRTLGYNSRLKVTTAKYYTPTGRCIQALDYSHRNDDGSVSSVPDSLKKPFKTKIGRTVYDGGGIEPDVKMDDERLSPLAITLLSKGFIFDYATQYYYSHPTIAPAADFTLSEKEFKDFENWLSGKDYSYKTESEELLALLKEKADKEKYFDNIKNEFNTLSAKLSHDKKQDLNNNKAEVINLLNNEIVSRYYYQRGRVINKLKLDDNDLKKAIMLLLNTQEYKSLLKV</sequence>
<organism evidence="8 9">
    <name type="scientific">Taibaiella chishuiensis</name>
    <dbReference type="NCBI Taxonomy" id="1434707"/>
    <lineage>
        <taxon>Bacteria</taxon>
        <taxon>Pseudomonadati</taxon>
        <taxon>Bacteroidota</taxon>
        <taxon>Chitinophagia</taxon>
        <taxon>Chitinophagales</taxon>
        <taxon>Chitinophagaceae</taxon>
        <taxon>Taibaiella</taxon>
    </lineage>
</organism>
<comment type="caution">
    <text evidence="8">The sequence shown here is derived from an EMBL/GenBank/DDBJ whole genome shotgun (WGS) entry which is preliminary data.</text>
</comment>
<dbReference type="Gene3D" id="3.90.226.10">
    <property type="entry name" value="2-enoyl-CoA Hydratase, Chain A, domain 1"/>
    <property type="match status" value="1"/>
</dbReference>
<dbReference type="GO" id="GO:0007165">
    <property type="term" value="P:signal transduction"/>
    <property type="evidence" value="ECO:0007669"/>
    <property type="project" value="TreeGrafter"/>
</dbReference>
<dbReference type="GO" id="GO:0004175">
    <property type="term" value="F:endopeptidase activity"/>
    <property type="evidence" value="ECO:0007669"/>
    <property type="project" value="TreeGrafter"/>
</dbReference>
<reference evidence="8 9" key="1">
    <citation type="submission" date="2018-03" db="EMBL/GenBank/DDBJ databases">
        <title>Genomic Encyclopedia of Type Strains, Phase III (KMG-III): the genomes of soil and plant-associated and newly described type strains.</title>
        <authorList>
            <person name="Whitman W."/>
        </authorList>
    </citation>
    <scope>NUCLEOTIDE SEQUENCE [LARGE SCALE GENOMIC DNA]</scope>
    <source>
        <strain evidence="8 9">CGMCC 1.12700</strain>
    </source>
</reference>
<dbReference type="GO" id="GO:0030288">
    <property type="term" value="C:outer membrane-bounded periplasmic space"/>
    <property type="evidence" value="ECO:0007669"/>
    <property type="project" value="TreeGrafter"/>
</dbReference>
<keyword evidence="2 5" id="KW-0645">Protease</keyword>
<dbReference type="CDD" id="cd06782">
    <property type="entry name" value="cpPDZ_CPP-like"/>
    <property type="match status" value="1"/>
</dbReference>
<dbReference type="OrthoDB" id="9812068at2"/>
<dbReference type="InterPro" id="IPR004447">
    <property type="entry name" value="Peptidase_S41A"/>
</dbReference>
<keyword evidence="3 5" id="KW-0378">Hydrolase</keyword>
<feature type="chain" id="PRO_5015183353" evidence="6">
    <location>
        <begin position="31"/>
        <end position="565"/>
    </location>
</feature>
<keyword evidence="4 5" id="KW-0720">Serine protease</keyword>
<keyword evidence="9" id="KW-1185">Reference proteome</keyword>
<dbReference type="Pfam" id="PF00595">
    <property type="entry name" value="PDZ"/>
    <property type="match status" value="1"/>
</dbReference>
<dbReference type="SMART" id="SM00245">
    <property type="entry name" value="TSPc"/>
    <property type="match status" value="1"/>
</dbReference>
<dbReference type="InterPro" id="IPR029045">
    <property type="entry name" value="ClpP/crotonase-like_dom_sf"/>
</dbReference>
<evidence type="ECO:0000256" key="4">
    <source>
        <dbReference type="ARBA" id="ARBA00022825"/>
    </source>
</evidence>
<dbReference type="Proteomes" id="UP000240572">
    <property type="component" value="Unassembled WGS sequence"/>
</dbReference>
<evidence type="ECO:0000313" key="9">
    <source>
        <dbReference type="Proteomes" id="UP000240572"/>
    </source>
</evidence>
<evidence type="ECO:0000256" key="6">
    <source>
        <dbReference type="SAM" id="SignalP"/>
    </source>
</evidence>
<dbReference type="PANTHER" id="PTHR32060:SF30">
    <property type="entry name" value="CARBOXY-TERMINAL PROCESSING PROTEASE CTPA"/>
    <property type="match status" value="1"/>
</dbReference>
<protein>
    <submittedName>
        <fullName evidence="8">S41A family C-terminal processing peptidase-3</fullName>
    </submittedName>
</protein>
<evidence type="ECO:0000256" key="3">
    <source>
        <dbReference type="ARBA" id="ARBA00022801"/>
    </source>
</evidence>
<evidence type="ECO:0000259" key="7">
    <source>
        <dbReference type="PROSITE" id="PS50106"/>
    </source>
</evidence>
<dbReference type="Gene3D" id="2.30.42.10">
    <property type="match status" value="1"/>
</dbReference>
<evidence type="ECO:0000313" key="8">
    <source>
        <dbReference type="EMBL" id="PSK93864.1"/>
    </source>
</evidence>
<dbReference type="InterPro" id="IPR036034">
    <property type="entry name" value="PDZ_sf"/>
</dbReference>
<dbReference type="PROSITE" id="PS50106">
    <property type="entry name" value="PDZ"/>
    <property type="match status" value="1"/>
</dbReference>
<dbReference type="SUPFAM" id="SSF52096">
    <property type="entry name" value="ClpP/crotonase"/>
    <property type="match status" value="1"/>
</dbReference>
<dbReference type="GO" id="GO:0008236">
    <property type="term" value="F:serine-type peptidase activity"/>
    <property type="evidence" value="ECO:0007669"/>
    <property type="project" value="UniProtKB-KW"/>
</dbReference>
<proteinExistence type="inferred from homology"/>
<evidence type="ECO:0000256" key="1">
    <source>
        <dbReference type="ARBA" id="ARBA00009179"/>
    </source>
</evidence>
<dbReference type="InterPro" id="IPR005151">
    <property type="entry name" value="Tail-specific_protease"/>
</dbReference>
<dbReference type="PANTHER" id="PTHR32060">
    <property type="entry name" value="TAIL-SPECIFIC PROTEASE"/>
    <property type="match status" value="1"/>
</dbReference>
<evidence type="ECO:0000256" key="5">
    <source>
        <dbReference type="RuleBase" id="RU004404"/>
    </source>
</evidence>
<keyword evidence="6" id="KW-0732">Signal</keyword>
<dbReference type="Pfam" id="PF03572">
    <property type="entry name" value="Peptidase_S41"/>
    <property type="match status" value="1"/>
</dbReference>
<dbReference type="Gene3D" id="3.30.750.44">
    <property type="match status" value="1"/>
</dbReference>
<dbReference type="SUPFAM" id="SSF50156">
    <property type="entry name" value="PDZ domain-like"/>
    <property type="match status" value="1"/>
</dbReference>